<name>V5WGN5_9SPIO</name>
<dbReference type="KEGG" id="slr:L21SP2_1315"/>
<evidence type="ECO:0000313" key="2">
    <source>
        <dbReference type="Proteomes" id="UP000018680"/>
    </source>
</evidence>
<sequence>MIVKDSGGTESRSFEESPYYSPVWGIYQCENLTSKTKTER</sequence>
<gene>
    <name evidence="1" type="ORF">L21SP2_1315</name>
</gene>
<protein>
    <submittedName>
        <fullName evidence="1">Uncharacterized protein</fullName>
    </submittedName>
</protein>
<dbReference type="Proteomes" id="UP000018680">
    <property type="component" value="Chromosome"/>
</dbReference>
<dbReference type="STRING" id="1307761.L21SP2_1315"/>
<organism evidence="1 2">
    <name type="scientific">Salinispira pacifica</name>
    <dbReference type="NCBI Taxonomy" id="1307761"/>
    <lineage>
        <taxon>Bacteria</taxon>
        <taxon>Pseudomonadati</taxon>
        <taxon>Spirochaetota</taxon>
        <taxon>Spirochaetia</taxon>
        <taxon>Spirochaetales</taxon>
        <taxon>Spirochaetaceae</taxon>
        <taxon>Salinispira</taxon>
    </lineage>
</organism>
<keyword evidence="2" id="KW-1185">Reference proteome</keyword>
<accession>V5WGN5</accession>
<dbReference type="EMBL" id="CP006939">
    <property type="protein sequence ID" value="AHC14714.1"/>
    <property type="molecule type" value="Genomic_DNA"/>
</dbReference>
<evidence type="ECO:0000313" key="1">
    <source>
        <dbReference type="EMBL" id="AHC14714.1"/>
    </source>
</evidence>
<reference evidence="1 2" key="1">
    <citation type="journal article" date="2015" name="Stand. Genomic Sci.">
        <title>Complete genome sequence and description of Salinispira pacifica gen. nov., sp. nov., a novel spirochaete isolated form a hypersaline microbial mat.</title>
        <authorList>
            <person name="Ben Hania W."/>
            <person name="Joseph M."/>
            <person name="Schumann P."/>
            <person name="Bunk B."/>
            <person name="Fiebig A."/>
            <person name="Sproer C."/>
            <person name="Klenk H.P."/>
            <person name="Fardeau M.L."/>
            <person name="Spring S."/>
        </authorList>
    </citation>
    <scope>NUCLEOTIDE SEQUENCE [LARGE SCALE GENOMIC DNA]</scope>
    <source>
        <strain evidence="1 2">L21-RPul-D2</strain>
    </source>
</reference>
<dbReference type="HOGENOM" id="CLU_3296273_0_0_12"/>
<dbReference type="AlphaFoldDB" id="V5WGN5"/>
<proteinExistence type="predicted"/>